<evidence type="ECO:0000313" key="4">
    <source>
        <dbReference type="Proteomes" id="UP000054937"/>
    </source>
</evidence>
<dbReference type="PANTHER" id="PTHR12736:SF7">
    <property type="entry name" value="LANC-LIKE PROTEIN 3"/>
    <property type="match status" value="1"/>
</dbReference>
<dbReference type="Pfam" id="PF05147">
    <property type="entry name" value="LANC_like"/>
    <property type="match status" value="1"/>
</dbReference>
<evidence type="ECO:0008006" key="5">
    <source>
        <dbReference type="Google" id="ProtNLM"/>
    </source>
</evidence>
<feature type="binding site" evidence="2">
    <location>
        <position position="207"/>
    </location>
    <ligand>
        <name>Zn(2+)</name>
        <dbReference type="ChEBI" id="CHEBI:29105"/>
    </ligand>
</feature>
<dbReference type="Gene3D" id="1.50.10.10">
    <property type="match status" value="1"/>
</dbReference>
<dbReference type="GO" id="GO:0046872">
    <property type="term" value="F:metal ion binding"/>
    <property type="evidence" value="ECO:0007669"/>
    <property type="project" value="UniProtKB-KW"/>
</dbReference>
<dbReference type="AlphaFoldDB" id="A0A0V0QSH5"/>
<keyword evidence="2" id="KW-0479">Metal-binding</keyword>
<keyword evidence="2" id="KW-0862">Zinc</keyword>
<dbReference type="InterPro" id="IPR020464">
    <property type="entry name" value="LanC-like_prot_euk"/>
</dbReference>
<dbReference type="SMART" id="SM01260">
    <property type="entry name" value="LANC_like"/>
    <property type="match status" value="1"/>
</dbReference>
<proteinExistence type="inferred from homology"/>
<gene>
    <name evidence="3" type="ORF">PPERSA_06806</name>
</gene>
<evidence type="ECO:0000256" key="2">
    <source>
        <dbReference type="PIRSR" id="PIRSR607822-1"/>
    </source>
</evidence>
<dbReference type="PANTHER" id="PTHR12736">
    <property type="entry name" value="LANC-LIKE PROTEIN"/>
    <property type="match status" value="1"/>
</dbReference>
<dbReference type="Proteomes" id="UP000054937">
    <property type="component" value="Unassembled WGS sequence"/>
</dbReference>
<name>A0A0V0QSH5_PSEPJ</name>
<comment type="similarity">
    <text evidence="1">Belongs to the LanC-like protein family.</text>
</comment>
<dbReference type="SUPFAM" id="SSF158745">
    <property type="entry name" value="LanC-like"/>
    <property type="match status" value="1"/>
</dbReference>
<dbReference type="GO" id="GO:0005886">
    <property type="term" value="C:plasma membrane"/>
    <property type="evidence" value="ECO:0007669"/>
    <property type="project" value="TreeGrafter"/>
</dbReference>
<accession>A0A0V0QSH5</accession>
<dbReference type="InterPro" id="IPR007822">
    <property type="entry name" value="LANC-like"/>
</dbReference>
<protein>
    <recommendedName>
        <fullName evidence="5">Terpenoid cyclases/protein prenyltransferase alpha-alpha toroid</fullName>
    </recommendedName>
</protein>
<feature type="binding site" evidence="2">
    <location>
        <position position="208"/>
    </location>
    <ligand>
        <name>Zn(2+)</name>
        <dbReference type="ChEBI" id="CHEBI:29105"/>
    </ligand>
</feature>
<keyword evidence="4" id="KW-1185">Reference proteome</keyword>
<dbReference type="GO" id="GO:0031179">
    <property type="term" value="P:peptide modification"/>
    <property type="evidence" value="ECO:0007669"/>
    <property type="project" value="InterPro"/>
</dbReference>
<dbReference type="OrthoDB" id="10257263at2759"/>
<dbReference type="FunCoup" id="A0A0V0QSH5">
    <property type="interactions" value="19"/>
</dbReference>
<reference evidence="3 4" key="1">
    <citation type="journal article" date="2015" name="Sci. Rep.">
        <title>Genome of the facultative scuticociliatosis pathogen Pseudocohnilembus persalinus provides insight into its virulence through horizontal gene transfer.</title>
        <authorList>
            <person name="Xiong J."/>
            <person name="Wang G."/>
            <person name="Cheng J."/>
            <person name="Tian M."/>
            <person name="Pan X."/>
            <person name="Warren A."/>
            <person name="Jiang C."/>
            <person name="Yuan D."/>
            <person name="Miao W."/>
        </authorList>
    </citation>
    <scope>NUCLEOTIDE SEQUENCE [LARGE SCALE GENOMIC DNA]</scope>
    <source>
        <strain evidence="3">36N120E</strain>
    </source>
</reference>
<dbReference type="OMA" id="KQVGICH"/>
<dbReference type="CDD" id="cd04794">
    <property type="entry name" value="euk_LANCL"/>
    <property type="match status" value="1"/>
</dbReference>
<comment type="caution">
    <text evidence="3">The sequence shown here is derived from an EMBL/GenBank/DDBJ whole genome shotgun (WGS) entry which is preliminary data.</text>
</comment>
<dbReference type="PRINTS" id="PR01950">
    <property type="entry name" value="LANCSUPER"/>
</dbReference>
<feature type="binding site" evidence="2">
    <location>
        <position position="161"/>
    </location>
    <ligand>
        <name>Zn(2+)</name>
        <dbReference type="ChEBI" id="CHEBI:29105"/>
    </ligand>
</feature>
<sequence length="296" mass="33797">MSGPQGFIVHAIEFFLIQNIQSNAINCLDLLIQSAFKIKQADQKKESISYEVLYGVSGFLYVLNYDLLNDKIIAQDFRLIYYFHDKEYIGGAHGLFGVLNIMMQSILLLNQQFLALPKSKYILKSIELSLNFLLSYQQKNGNFLSSFNSKKSGNNSLCQFCHGSPGAVSPLILASELFKNQKYLNAALQCGQNVWEQGLLKKGFGLCHGISGNGYAFLSLYKATNNQEWMNKAKLFGQIWEIKQYMDYINNYELEDRYVVGKPDYPFSMFQGIVGDILYLIDLQQPKQFQFLGYTL</sequence>
<dbReference type="InterPro" id="IPR012341">
    <property type="entry name" value="6hp_glycosidase-like_sf"/>
</dbReference>
<dbReference type="InParanoid" id="A0A0V0QSH5"/>
<dbReference type="GO" id="GO:0005975">
    <property type="term" value="P:carbohydrate metabolic process"/>
    <property type="evidence" value="ECO:0007669"/>
    <property type="project" value="InterPro"/>
</dbReference>
<evidence type="ECO:0000313" key="3">
    <source>
        <dbReference type="EMBL" id="KRX05172.1"/>
    </source>
</evidence>
<organism evidence="3 4">
    <name type="scientific">Pseudocohnilembus persalinus</name>
    <name type="common">Ciliate</name>
    <dbReference type="NCBI Taxonomy" id="266149"/>
    <lineage>
        <taxon>Eukaryota</taxon>
        <taxon>Sar</taxon>
        <taxon>Alveolata</taxon>
        <taxon>Ciliophora</taxon>
        <taxon>Intramacronucleata</taxon>
        <taxon>Oligohymenophorea</taxon>
        <taxon>Scuticociliatia</taxon>
        <taxon>Philasterida</taxon>
        <taxon>Pseudocohnilembidae</taxon>
        <taxon>Pseudocohnilembus</taxon>
    </lineage>
</organism>
<dbReference type="EMBL" id="LDAU01000110">
    <property type="protein sequence ID" value="KRX05172.1"/>
    <property type="molecule type" value="Genomic_DNA"/>
</dbReference>
<dbReference type="PRINTS" id="PR01951">
    <property type="entry name" value="LANCEUKARYTE"/>
</dbReference>
<evidence type="ECO:0000256" key="1">
    <source>
        <dbReference type="ARBA" id="ARBA00007179"/>
    </source>
</evidence>